<dbReference type="EMBL" id="KB096590">
    <property type="protein sequence ID" value="ESO03655.1"/>
    <property type="molecule type" value="Genomic_DNA"/>
</dbReference>
<reference evidence="1 3" key="2">
    <citation type="journal article" date="2013" name="Nature">
        <title>Insights into bilaterian evolution from three spiralian genomes.</title>
        <authorList>
            <person name="Simakov O."/>
            <person name="Marletaz F."/>
            <person name="Cho S.J."/>
            <person name="Edsinger-Gonzales E."/>
            <person name="Havlak P."/>
            <person name="Hellsten U."/>
            <person name="Kuo D.H."/>
            <person name="Larsson T."/>
            <person name="Lv J."/>
            <person name="Arendt D."/>
            <person name="Savage R."/>
            <person name="Osoegawa K."/>
            <person name="de Jong P."/>
            <person name="Grimwood J."/>
            <person name="Chapman J.A."/>
            <person name="Shapiro H."/>
            <person name="Aerts A."/>
            <person name="Otillar R.P."/>
            <person name="Terry A.Y."/>
            <person name="Boore J.L."/>
            <person name="Grigoriev I.V."/>
            <person name="Lindberg D.R."/>
            <person name="Seaver E.C."/>
            <person name="Weisblat D.A."/>
            <person name="Putnam N.H."/>
            <person name="Rokhsar D.S."/>
        </authorList>
    </citation>
    <scope>NUCLEOTIDE SEQUENCE</scope>
</reference>
<reference evidence="3" key="1">
    <citation type="submission" date="2012-12" db="EMBL/GenBank/DDBJ databases">
        <authorList>
            <person name="Hellsten U."/>
            <person name="Grimwood J."/>
            <person name="Chapman J.A."/>
            <person name="Shapiro H."/>
            <person name="Aerts A."/>
            <person name="Otillar R.P."/>
            <person name="Terry A.Y."/>
            <person name="Boore J.L."/>
            <person name="Simakov O."/>
            <person name="Marletaz F."/>
            <person name="Cho S.-J."/>
            <person name="Edsinger-Gonzales E."/>
            <person name="Havlak P."/>
            <person name="Kuo D.-H."/>
            <person name="Larsson T."/>
            <person name="Lv J."/>
            <person name="Arendt D."/>
            <person name="Savage R."/>
            <person name="Osoegawa K."/>
            <person name="de Jong P."/>
            <person name="Lindberg D.R."/>
            <person name="Seaver E.C."/>
            <person name="Weisblat D.A."/>
            <person name="Putnam N.H."/>
            <person name="Grigoriev I.V."/>
            <person name="Rokhsar D.S."/>
        </authorList>
    </citation>
    <scope>NUCLEOTIDE SEQUENCE</scope>
</reference>
<organism evidence="2 3">
    <name type="scientific">Helobdella robusta</name>
    <name type="common">Californian leech</name>
    <dbReference type="NCBI Taxonomy" id="6412"/>
    <lineage>
        <taxon>Eukaryota</taxon>
        <taxon>Metazoa</taxon>
        <taxon>Spiralia</taxon>
        <taxon>Lophotrochozoa</taxon>
        <taxon>Annelida</taxon>
        <taxon>Clitellata</taxon>
        <taxon>Hirudinea</taxon>
        <taxon>Rhynchobdellida</taxon>
        <taxon>Glossiphoniidae</taxon>
        <taxon>Helobdella</taxon>
    </lineage>
</organism>
<dbReference type="OrthoDB" id="1933717at2759"/>
<dbReference type="HOGENOM" id="CLU_010194_14_1_1"/>
<dbReference type="STRING" id="6412.T1FP65"/>
<evidence type="ECO:0008006" key="4">
    <source>
        <dbReference type="Google" id="ProtNLM"/>
    </source>
</evidence>
<reference evidence="2" key="3">
    <citation type="submission" date="2015-06" db="UniProtKB">
        <authorList>
            <consortium name="EnsemblMetazoa"/>
        </authorList>
    </citation>
    <scope>IDENTIFICATION</scope>
</reference>
<protein>
    <recommendedName>
        <fullName evidence="4">Dehydrogenase/reductase SDR family member 1</fullName>
    </recommendedName>
</protein>
<dbReference type="EnsemblMetazoa" id="HelroT187061">
    <property type="protein sequence ID" value="HelroP187061"/>
    <property type="gene ID" value="HelroG187061"/>
</dbReference>
<evidence type="ECO:0000313" key="2">
    <source>
        <dbReference type="EnsemblMetazoa" id="HelroP187061"/>
    </source>
</evidence>
<dbReference type="Proteomes" id="UP000015101">
    <property type="component" value="Unassembled WGS sequence"/>
</dbReference>
<sequence>MSSVSKSLMGVVCLVTGASRGIGKGIALQLGEAGATVYITGRKATKTDENQKSPLEETAMEVEKRGGTCFPVVCDHKDDFQVDALFEKIKKEQNGRLDVLVNCAFSAFKYINDNMGKPFWELDPSESWDEVNRVALRNYYRCSSLAARLMVPRKTGLIVNISSAGGMFYFHNVPYGVGKEGCDRMAADCSVELKPHNVAFVSIWPCPVMTESVKETLDSTEQSFLRDKILEITTQDRYESQEFTGMGIARLASDPKAISVTGKVLLSIDLAKKYGYKDRNGKMPLDYRSISDLMSAKHPYVAKVIPGFVRVPKWMFAMPGNKF</sequence>
<dbReference type="AlphaFoldDB" id="T1FP65"/>
<dbReference type="CTD" id="20210612"/>
<dbReference type="InterPro" id="IPR036291">
    <property type="entry name" value="NAD(P)-bd_dom_sf"/>
</dbReference>
<dbReference type="EMBL" id="AMQM01004521">
    <property type="status" value="NOT_ANNOTATED_CDS"/>
    <property type="molecule type" value="Genomic_DNA"/>
</dbReference>
<accession>T1FP65</accession>
<dbReference type="OMA" id="WETDANI"/>
<dbReference type="RefSeq" id="XP_009018212.1">
    <property type="nucleotide sequence ID" value="XM_009019964.1"/>
</dbReference>
<dbReference type="eggNOG" id="KOG0725">
    <property type="taxonomic scope" value="Eukaryota"/>
</dbReference>
<gene>
    <name evidence="2" type="primary">20210612</name>
    <name evidence="1" type="ORF">HELRODRAFT_187061</name>
</gene>
<dbReference type="Pfam" id="PF00106">
    <property type="entry name" value="adh_short"/>
    <property type="match status" value="1"/>
</dbReference>
<dbReference type="GeneID" id="20210612"/>
<dbReference type="KEGG" id="hro:HELRODRAFT_187061"/>
<dbReference type="PANTHER" id="PTHR44147">
    <property type="entry name" value="DEHYDROGENASE/REDUCTASE SDR FAMILY MEMBER 1"/>
    <property type="match status" value="1"/>
</dbReference>
<evidence type="ECO:0000313" key="3">
    <source>
        <dbReference type="Proteomes" id="UP000015101"/>
    </source>
</evidence>
<keyword evidence="3" id="KW-1185">Reference proteome</keyword>
<name>T1FP65_HELRO</name>
<dbReference type="Gene3D" id="3.40.50.720">
    <property type="entry name" value="NAD(P)-binding Rossmann-like Domain"/>
    <property type="match status" value="1"/>
</dbReference>
<dbReference type="InParanoid" id="T1FP65"/>
<evidence type="ECO:0000313" key="1">
    <source>
        <dbReference type="EMBL" id="ESO03655.1"/>
    </source>
</evidence>
<dbReference type="InterPro" id="IPR002347">
    <property type="entry name" value="SDR_fam"/>
</dbReference>
<dbReference type="SUPFAM" id="SSF51735">
    <property type="entry name" value="NAD(P)-binding Rossmann-fold domains"/>
    <property type="match status" value="1"/>
</dbReference>
<proteinExistence type="predicted"/>
<dbReference type="PRINTS" id="PR00081">
    <property type="entry name" value="GDHRDH"/>
</dbReference>
<dbReference type="PANTHER" id="PTHR44147:SF2">
    <property type="entry name" value="DEHYDROGENASE_REDUCTASE SDR FAMILY MEMBER 1"/>
    <property type="match status" value="1"/>
</dbReference>